<comment type="caution">
    <text evidence="1">The sequence shown here is derived from an EMBL/GenBank/DDBJ whole genome shotgun (WGS) entry which is preliminary data.</text>
</comment>
<dbReference type="AlphaFoldDB" id="A0A0F8ZXI5"/>
<reference evidence="1" key="1">
    <citation type="journal article" date="2015" name="Nature">
        <title>Complex archaea that bridge the gap between prokaryotes and eukaryotes.</title>
        <authorList>
            <person name="Spang A."/>
            <person name="Saw J.H."/>
            <person name="Jorgensen S.L."/>
            <person name="Zaremba-Niedzwiedzka K."/>
            <person name="Martijn J."/>
            <person name="Lind A.E."/>
            <person name="van Eijk R."/>
            <person name="Schleper C."/>
            <person name="Guy L."/>
            <person name="Ettema T.J."/>
        </authorList>
    </citation>
    <scope>NUCLEOTIDE SEQUENCE</scope>
</reference>
<protein>
    <submittedName>
        <fullName evidence="1">Uncharacterized protein</fullName>
    </submittedName>
</protein>
<dbReference type="EMBL" id="LAZR01045529">
    <property type="protein sequence ID" value="KKK98657.1"/>
    <property type="molecule type" value="Genomic_DNA"/>
</dbReference>
<evidence type="ECO:0000313" key="1">
    <source>
        <dbReference type="EMBL" id="KKK98657.1"/>
    </source>
</evidence>
<sequence>MTDRKVPKVIRLCDVHDCNGVFGCTDNPYLRLDDVVAWLVAAADSKIIGVKKKPIIFDPSWHVRELAAELREVK</sequence>
<organism evidence="1">
    <name type="scientific">marine sediment metagenome</name>
    <dbReference type="NCBI Taxonomy" id="412755"/>
    <lineage>
        <taxon>unclassified sequences</taxon>
        <taxon>metagenomes</taxon>
        <taxon>ecological metagenomes</taxon>
    </lineage>
</organism>
<gene>
    <name evidence="1" type="ORF">LCGC14_2640550</name>
</gene>
<name>A0A0F8ZXI5_9ZZZZ</name>
<accession>A0A0F8ZXI5</accession>
<proteinExistence type="predicted"/>